<keyword evidence="5" id="KW-0949">S-adenosyl-L-methionine</keyword>
<dbReference type="Gene3D" id="3.90.1530.10">
    <property type="entry name" value="Conserved hypothetical protein from pyrococcus furiosus pfu- 392566-001, ParB domain"/>
    <property type="match status" value="1"/>
</dbReference>
<dbReference type="EC" id="2.1.1.72" evidence="2"/>
<dbReference type="PROSITE" id="PS00092">
    <property type="entry name" value="N6_MTASE"/>
    <property type="match status" value="1"/>
</dbReference>
<dbReference type="EMBL" id="CP083239">
    <property type="protein sequence ID" value="UOK71883.1"/>
    <property type="molecule type" value="Genomic_DNA"/>
</dbReference>
<keyword evidence="4" id="KW-0808">Transferase</keyword>
<organism evidence="8 9">
    <name type="scientific">Ancylobacter polymorphus</name>
    <dbReference type="NCBI Taxonomy" id="223390"/>
    <lineage>
        <taxon>Bacteria</taxon>
        <taxon>Pseudomonadati</taxon>
        <taxon>Pseudomonadota</taxon>
        <taxon>Alphaproteobacteria</taxon>
        <taxon>Hyphomicrobiales</taxon>
        <taxon>Xanthobacteraceae</taxon>
        <taxon>Ancylobacter</taxon>
    </lineage>
</organism>
<feature type="domain" description="ParB-like N-terminal" evidence="7">
    <location>
        <begin position="9"/>
        <end position="95"/>
    </location>
</feature>
<dbReference type="SUPFAM" id="SSF110849">
    <property type="entry name" value="ParB/Sulfiredoxin"/>
    <property type="match status" value="1"/>
</dbReference>
<evidence type="ECO:0000313" key="9">
    <source>
        <dbReference type="Proteomes" id="UP000831684"/>
    </source>
</evidence>
<proteinExistence type="inferred from homology"/>
<dbReference type="InterPro" id="IPR003115">
    <property type="entry name" value="ParB_N"/>
</dbReference>
<comment type="similarity">
    <text evidence="1">Belongs to the N(4)/N(6)-methyltransferase family.</text>
</comment>
<dbReference type="InterPro" id="IPR036086">
    <property type="entry name" value="ParB/Sulfiredoxin_sf"/>
</dbReference>
<dbReference type="InterPro" id="IPR002941">
    <property type="entry name" value="DNA_methylase_N4/N6"/>
</dbReference>
<dbReference type="Pfam" id="PF02195">
    <property type="entry name" value="ParB_N"/>
    <property type="match status" value="1"/>
</dbReference>
<dbReference type="REBASE" id="604483">
    <property type="entry name" value="M.ApoZM13ORF3955P"/>
</dbReference>
<evidence type="ECO:0000256" key="2">
    <source>
        <dbReference type="ARBA" id="ARBA00011900"/>
    </source>
</evidence>
<sequence>MIETEPTIEMTPLAGLRSYAGNARTHSRKQVRQIADSIRRFGFTNPVLIGEDGEIIAGHGRVMAAKELGMAAVPTVKLAHLSAEERRAYVLADNKLALNAGWDTEILAIELQALIDIDFDLSLTGFSLAEIDLTLDQAREASPDAGEGEEDRIPDLPHSAVTQTGDLWQLGRHRLLCGDSRLETDVARLVGGEQVDLIFTDPPYNVPIDGHVGGLGAIKHREFAFAAGEMSPAQFTEFLTTTLGNAAASAKDGAIAFVCMDWRHMRELLDAGGAVFSELKNLCVWNKSNGGMGSFYRSKHELVFVFKIGAASHTNSFGLGETGRYRTNVWDYAGITSIGAKRMEELSMHPTVKPVALIADAIRDCSRRGESVLDVFGGSGSTLIAAELCGRNARLLECDPAYCDTIITRWQSYTGKRASLADDGRDFDAVAQARALEVRPVPSSKQNKEKRRGR</sequence>
<evidence type="ECO:0000256" key="6">
    <source>
        <dbReference type="ARBA" id="ARBA00047942"/>
    </source>
</evidence>
<dbReference type="PRINTS" id="PR00506">
    <property type="entry name" value="D21N6MTFRASE"/>
</dbReference>
<protein>
    <recommendedName>
        <fullName evidence="2">site-specific DNA-methyltransferase (adenine-specific)</fullName>
        <ecNumber evidence="2">2.1.1.72</ecNumber>
    </recommendedName>
</protein>
<dbReference type="InterPro" id="IPR002052">
    <property type="entry name" value="DNA_methylase_N6_adenine_CS"/>
</dbReference>
<evidence type="ECO:0000256" key="3">
    <source>
        <dbReference type="ARBA" id="ARBA00022603"/>
    </source>
</evidence>
<dbReference type="PIRSF" id="PIRSF036758">
    <property type="entry name" value="Aden_M_ParB"/>
    <property type="match status" value="1"/>
</dbReference>
<dbReference type="Proteomes" id="UP000831684">
    <property type="component" value="Chromosome"/>
</dbReference>
<dbReference type="GO" id="GO:0032259">
    <property type="term" value="P:methylation"/>
    <property type="evidence" value="ECO:0007669"/>
    <property type="project" value="UniProtKB-KW"/>
</dbReference>
<evidence type="ECO:0000259" key="7">
    <source>
        <dbReference type="SMART" id="SM00470"/>
    </source>
</evidence>
<dbReference type="AlphaFoldDB" id="A0A9E7A8W7"/>
<dbReference type="SMART" id="SM00470">
    <property type="entry name" value="ParB"/>
    <property type="match status" value="1"/>
</dbReference>
<dbReference type="RefSeq" id="WP_244379443.1">
    <property type="nucleotide sequence ID" value="NZ_CP083239.1"/>
</dbReference>
<dbReference type="InterPro" id="IPR029063">
    <property type="entry name" value="SAM-dependent_MTases_sf"/>
</dbReference>
<dbReference type="InterPro" id="IPR002295">
    <property type="entry name" value="N4/N6-MTase_EcoPI_Mod-like"/>
</dbReference>
<dbReference type="Pfam" id="PF01555">
    <property type="entry name" value="N6_N4_Mtase"/>
    <property type="match status" value="1"/>
</dbReference>
<dbReference type="GO" id="GO:0008170">
    <property type="term" value="F:N-methyltransferase activity"/>
    <property type="evidence" value="ECO:0007669"/>
    <property type="project" value="InterPro"/>
</dbReference>
<evidence type="ECO:0000256" key="5">
    <source>
        <dbReference type="ARBA" id="ARBA00022691"/>
    </source>
</evidence>
<dbReference type="KEGG" id="apol:K9D25_03955"/>
<name>A0A9E7A8W7_9HYPH</name>
<dbReference type="Gene3D" id="3.40.50.150">
    <property type="entry name" value="Vaccinia Virus protein VP39"/>
    <property type="match status" value="1"/>
</dbReference>
<dbReference type="SUPFAM" id="SSF53335">
    <property type="entry name" value="S-adenosyl-L-methionine-dependent methyltransferases"/>
    <property type="match status" value="1"/>
</dbReference>
<dbReference type="CDD" id="cd16403">
    <property type="entry name" value="ParB_N_like_MT"/>
    <property type="match status" value="1"/>
</dbReference>
<accession>A0A9E7A8W7</accession>
<dbReference type="GO" id="GO:0009007">
    <property type="term" value="F:site-specific DNA-methyltransferase (adenine-specific) activity"/>
    <property type="evidence" value="ECO:0007669"/>
    <property type="project" value="UniProtKB-EC"/>
</dbReference>
<keyword evidence="3" id="KW-0489">Methyltransferase</keyword>
<dbReference type="InterPro" id="IPR015840">
    <property type="entry name" value="DNA_MeTrfase_ParB"/>
</dbReference>
<reference evidence="8" key="1">
    <citation type="submission" date="2021-09" db="EMBL/GenBank/DDBJ databases">
        <title>Network and meta-omics reveal the key degrader and cooperation patterns in an efficient 1,4-dioxane-degrading microbial community.</title>
        <authorList>
            <person name="Dai C."/>
        </authorList>
    </citation>
    <scope>NUCLEOTIDE SEQUENCE</scope>
    <source>
        <strain evidence="8">ZM13</strain>
    </source>
</reference>
<comment type="catalytic activity">
    <reaction evidence="6">
        <text>a 2'-deoxyadenosine in DNA + S-adenosyl-L-methionine = an N(6)-methyl-2'-deoxyadenosine in DNA + S-adenosyl-L-homocysteine + H(+)</text>
        <dbReference type="Rhea" id="RHEA:15197"/>
        <dbReference type="Rhea" id="RHEA-COMP:12418"/>
        <dbReference type="Rhea" id="RHEA-COMP:12419"/>
        <dbReference type="ChEBI" id="CHEBI:15378"/>
        <dbReference type="ChEBI" id="CHEBI:57856"/>
        <dbReference type="ChEBI" id="CHEBI:59789"/>
        <dbReference type="ChEBI" id="CHEBI:90615"/>
        <dbReference type="ChEBI" id="CHEBI:90616"/>
        <dbReference type="EC" id="2.1.1.72"/>
    </reaction>
</comment>
<dbReference type="GO" id="GO:0003677">
    <property type="term" value="F:DNA binding"/>
    <property type="evidence" value="ECO:0007669"/>
    <property type="project" value="InterPro"/>
</dbReference>
<gene>
    <name evidence="8" type="ORF">K9D25_03955</name>
</gene>
<evidence type="ECO:0000256" key="4">
    <source>
        <dbReference type="ARBA" id="ARBA00022679"/>
    </source>
</evidence>
<evidence type="ECO:0000256" key="1">
    <source>
        <dbReference type="ARBA" id="ARBA00006594"/>
    </source>
</evidence>
<evidence type="ECO:0000313" key="8">
    <source>
        <dbReference type="EMBL" id="UOK71883.1"/>
    </source>
</evidence>